<gene>
    <name evidence="2" type="ORF">METZ01_LOCUS356526</name>
</gene>
<evidence type="ECO:0000259" key="1">
    <source>
        <dbReference type="Pfam" id="PF14192"/>
    </source>
</evidence>
<dbReference type="EMBL" id="UINC01125683">
    <property type="protein sequence ID" value="SVD03672.1"/>
    <property type="molecule type" value="Genomic_DNA"/>
</dbReference>
<reference evidence="2" key="1">
    <citation type="submission" date="2018-05" db="EMBL/GenBank/DDBJ databases">
        <authorList>
            <person name="Lanie J.A."/>
            <person name="Ng W.-L."/>
            <person name="Kazmierczak K.M."/>
            <person name="Andrzejewski T.M."/>
            <person name="Davidsen T.M."/>
            <person name="Wayne K.J."/>
            <person name="Tettelin H."/>
            <person name="Glass J.I."/>
            <person name="Rusch D."/>
            <person name="Podicherti R."/>
            <person name="Tsui H.-C.T."/>
            <person name="Winkler M.E."/>
        </authorList>
    </citation>
    <scope>NUCLEOTIDE SEQUENCE</scope>
</reference>
<organism evidence="2">
    <name type="scientific">marine metagenome</name>
    <dbReference type="NCBI Taxonomy" id="408172"/>
    <lineage>
        <taxon>unclassified sequences</taxon>
        <taxon>metagenomes</taxon>
        <taxon>ecological metagenomes</taxon>
    </lineage>
</organism>
<proteinExistence type="predicted"/>
<sequence length="78" mass="8563">MVERKDRVRLVSTTDPYTNLVPGNLGTVERVDDLGTIHVHWDQGSRLGLVPGEDEWATRMPNGSAIPVGMSHKPSIKA</sequence>
<protein>
    <recommendedName>
        <fullName evidence="1">DUF4314 domain-containing protein</fullName>
    </recommendedName>
</protein>
<dbReference type="AlphaFoldDB" id="A0A382S2A2"/>
<feature type="domain" description="DUF4314" evidence="1">
    <location>
        <begin position="7"/>
        <end position="55"/>
    </location>
</feature>
<dbReference type="InterPro" id="IPR025463">
    <property type="entry name" value="DUF4314"/>
</dbReference>
<evidence type="ECO:0000313" key="2">
    <source>
        <dbReference type="EMBL" id="SVD03672.1"/>
    </source>
</evidence>
<accession>A0A382S2A2</accession>
<name>A0A382S2A2_9ZZZZ</name>
<dbReference type="Pfam" id="PF14192">
    <property type="entry name" value="DUF4314"/>
    <property type="match status" value="1"/>
</dbReference>